<evidence type="ECO:0000313" key="2">
    <source>
        <dbReference type="Proteomes" id="UP000020077"/>
    </source>
</evidence>
<dbReference type="AlphaFoldDB" id="A0A084Y697"/>
<comment type="caution">
    <text evidence="1">The sequence shown here is derived from an EMBL/GenBank/DDBJ whole genome shotgun (WGS) entry which is preliminary data.</text>
</comment>
<accession>A0A084Y697</accession>
<gene>
    <name evidence="1" type="ORF">AW09_004670</name>
</gene>
<dbReference type="AntiFam" id="ANF00219">
    <property type="entry name" value="Shadow ORF (opposite fpr)"/>
</dbReference>
<evidence type="ECO:0000313" key="1">
    <source>
        <dbReference type="EMBL" id="KFB70241.1"/>
    </source>
</evidence>
<dbReference type="EMBL" id="JDVG02000733">
    <property type="protein sequence ID" value="KFB70241.1"/>
    <property type="molecule type" value="Genomic_DNA"/>
</dbReference>
<protein>
    <submittedName>
        <fullName evidence="1">Uncharacterized protein</fullName>
    </submittedName>
</protein>
<sequence>MHQISEKLVTRQFLADELAVSQVLDPANTVDQHHLFETFVGLGVLDQADEWREARAGGQQIEILAGAQIAQHQRSGRLATDHHLVTDRQVLQFRGERAVGDLDAEELQVVVVVGAGDAVRTRQRTPLLRQANHQELSVDEAQRGVARGAKTEQRFVPVMYRKDALRGIIAHGLDPAVRWMRIIVVAHAIFVKPIF</sequence>
<name>A0A084Y697_9PROT</name>
<dbReference type="Proteomes" id="UP000020077">
    <property type="component" value="Unassembled WGS sequence"/>
</dbReference>
<proteinExistence type="predicted"/>
<organism evidence="1 2">
    <name type="scientific">Candidatus Accumulibacter phosphatis</name>
    <dbReference type="NCBI Taxonomy" id="327160"/>
    <lineage>
        <taxon>Bacteria</taxon>
        <taxon>Pseudomonadati</taxon>
        <taxon>Pseudomonadota</taxon>
        <taxon>Betaproteobacteria</taxon>
        <taxon>Candidatus Accumulibacter</taxon>
    </lineage>
</organism>
<reference evidence="1 2" key="1">
    <citation type="submission" date="2014-02" db="EMBL/GenBank/DDBJ databases">
        <title>Expanding our view of genomic diversity in Candidatus Accumulibacter clades.</title>
        <authorList>
            <person name="Skennerton C.T."/>
            <person name="Barr J.J."/>
            <person name="Slater F.R."/>
            <person name="Bond P.L."/>
            <person name="Tyson G.W."/>
        </authorList>
    </citation>
    <scope>NUCLEOTIDE SEQUENCE [LARGE SCALE GENOMIC DNA]</scope>
    <source>
        <strain evidence="2">BA-91</strain>
    </source>
</reference>